<dbReference type="SUPFAM" id="SSF57184">
    <property type="entry name" value="Growth factor receptor domain"/>
    <property type="match status" value="1"/>
</dbReference>
<dbReference type="Proteomes" id="UP000321595">
    <property type="component" value="Chromosome"/>
</dbReference>
<dbReference type="EMBL" id="CP042467">
    <property type="protein sequence ID" value="QED28105.1"/>
    <property type="molecule type" value="Genomic_DNA"/>
</dbReference>
<dbReference type="SUPFAM" id="SSF55486">
    <property type="entry name" value="Metalloproteases ('zincins'), catalytic domain"/>
    <property type="match status" value="1"/>
</dbReference>
<organism evidence="2 3">
    <name type="scientific">Microvenator marinus</name>
    <dbReference type="NCBI Taxonomy" id="2600177"/>
    <lineage>
        <taxon>Bacteria</taxon>
        <taxon>Deltaproteobacteria</taxon>
        <taxon>Bradymonadales</taxon>
        <taxon>Microvenatoraceae</taxon>
        <taxon>Microvenator</taxon>
    </lineage>
</organism>
<dbReference type="Gene3D" id="3.40.390.10">
    <property type="entry name" value="Collagenase (Catalytic Domain)"/>
    <property type="match status" value="1"/>
</dbReference>
<accession>A0A5B8XRH8</accession>
<evidence type="ECO:0000313" key="3">
    <source>
        <dbReference type="Proteomes" id="UP000321595"/>
    </source>
</evidence>
<name>A0A5B8XRH8_9DELT</name>
<proteinExistence type="predicted"/>
<dbReference type="InterPro" id="IPR024079">
    <property type="entry name" value="MetalloPept_cat_dom_sf"/>
</dbReference>
<evidence type="ECO:0000256" key="1">
    <source>
        <dbReference type="SAM" id="MobiDB-lite"/>
    </source>
</evidence>
<gene>
    <name evidence="2" type="ORF">FRD01_12860</name>
</gene>
<evidence type="ECO:0000313" key="2">
    <source>
        <dbReference type="EMBL" id="QED28105.1"/>
    </source>
</evidence>
<reference evidence="2 3" key="1">
    <citation type="submission" date="2019-08" db="EMBL/GenBank/DDBJ databases">
        <authorList>
            <person name="Liang Q."/>
        </authorList>
    </citation>
    <scope>NUCLEOTIDE SEQUENCE [LARGE SCALE GENOMIC DNA]</scope>
    <source>
        <strain evidence="2 3">V1718</strain>
    </source>
</reference>
<dbReference type="AlphaFoldDB" id="A0A5B8XRH8"/>
<feature type="region of interest" description="Disordered" evidence="1">
    <location>
        <begin position="32"/>
        <end position="54"/>
    </location>
</feature>
<dbReference type="InterPro" id="IPR009030">
    <property type="entry name" value="Growth_fac_rcpt_cys_sf"/>
</dbReference>
<sequence length="563" mass="60412">MRKFVVLALFLAACGNDTEEKPEGWMPMEPVDMLSPDADEDAGEDVGPTEPDLPPPDPCAECPVGTLCVNDVCETACTSDDTCPAGLACVTTPAGDICQAPTGVADGEACAQDTDCQGGTCITDWTDGYCTTLDCGTFADCSRLGEENRCLQQQGSPNLCVRMCESSSDCREGYVCERLNARQGLCAPDPRVPIDPAVLADLPFEIVCEQAINQEVTITYTVNPATTSYMLTPFAPSNRQIRVQEIGLPSGSQINLTGGPNGFQSVPNQIFDSHNPMVIPALPQFAQQLESGTHTLRVLSEDDQLCWYKIEKETPGNVIDVNVYLVGLPNINASNAETDPNFVEVMAEFDALYRAAGVALRTVRYFDVSPEAADRFDIVRDEASLPLLLSESQRPGSTLEDVMSVNLFFVRAFNLGGAIGISYGLPGPAGLHGMGNSGVVFTSQYMGRVTTDGFGEEVDGNFFTAQVLAHEVGHYMGLFHTSEQNGFSFDPVEDTPRCQQISANCPDITNLMFPLASTLNTEISPDQAFVLSANPLTQYDPNVVIEDPDMGGDMNGDADMGGL</sequence>
<dbReference type="GO" id="GO:0008237">
    <property type="term" value="F:metallopeptidase activity"/>
    <property type="evidence" value="ECO:0007669"/>
    <property type="project" value="InterPro"/>
</dbReference>
<dbReference type="RefSeq" id="WP_146960234.1">
    <property type="nucleotide sequence ID" value="NZ_CP042467.1"/>
</dbReference>
<evidence type="ECO:0008006" key="4">
    <source>
        <dbReference type="Google" id="ProtNLM"/>
    </source>
</evidence>
<dbReference type="OrthoDB" id="5524734at2"/>
<dbReference type="KEGG" id="bbae:FRD01_12860"/>
<keyword evidence="3" id="KW-1185">Reference proteome</keyword>
<feature type="compositionally biased region" description="Low complexity" evidence="1">
    <location>
        <begin position="551"/>
        <end position="563"/>
    </location>
</feature>
<feature type="region of interest" description="Disordered" evidence="1">
    <location>
        <begin position="544"/>
        <end position="563"/>
    </location>
</feature>
<protein>
    <recommendedName>
        <fullName evidence="4">Peptidase M43 pregnancy-associated plasma-A domain-containing protein</fullName>
    </recommendedName>
</protein>